<keyword evidence="3" id="KW-0963">Cytoplasm</keyword>
<reference evidence="10 11" key="1">
    <citation type="submission" date="2019-03" db="EMBL/GenBank/DDBJ databases">
        <authorList>
            <person name="Gaulin E."/>
            <person name="Dumas B."/>
        </authorList>
    </citation>
    <scope>NUCLEOTIDE SEQUENCE [LARGE SCALE GENOMIC DNA]</scope>
    <source>
        <strain evidence="10">CBS 568.67</strain>
    </source>
</reference>
<dbReference type="InterPro" id="IPR011990">
    <property type="entry name" value="TPR-like_helical_dom_sf"/>
</dbReference>
<dbReference type="SUPFAM" id="SSF48452">
    <property type="entry name" value="TPR-like"/>
    <property type="match status" value="1"/>
</dbReference>
<dbReference type="GO" id="GO:0008017">
    <property type="term" value="F:microtubule binding"/>
    <property type="evidence" value="ECO:0007669"/>
    <property type="project" value="TreeGrafter"/>
</dbReference>
<dbReference type="PANTHER" id="PTHR16056:SF16">
    <property type="entry name" value="REGULATOR OF MICROTUBULE DYNAMICS PROTEIN 1"/>
    <property type="match status" value="1"/>
</dbReference>
<evidence type="ECO:0000313" key="10">
    <source>
        <dbReference type="EMBL" id="VFT96478.1"/>
    </source>
</evidence>
<evidence type="ECO:0000256" key="6">
    <source>
        <dbReference type="ARBA" id="ARBA00023212"/>
    </source>
</evidence>
<dbReference type="Gene3D" id="1.25.40.10">
    <property type="entry name" value="Tetratricopeptide repeat domain"/>
    <property type="match status" value="1"/>
</dbReference>
<dbReference type="GO" id="GO:0097431">
    <property type="term" value="C:mitotic spindle pole"/>
    <property type="evidence" value="ECO:0007669"/>
    <property type="project" value="TreeGrafter"/>
</dbReference>
<evidence type="ECO:0000256" key="8">
    <source>
        <dbReference type="ARBA" id="ARBA00041958"/>
    </source>
</evidence>
<gene>
    <name evidence="10" type="primary">Aste57867_19780</name>
    <name evidence="9" type="ORF">As57867_019715</name>
    <name evidence="10" type="ORF">ASTE57867_19780</name>
</gene>
<dbReference type="Proteomes" id="UP000332933">
    <property type="component" value="Unassembled WGS sequence"/>
</dbReference>
<dbReference type="InterPro" id="IPR049039">
    <property type="entry name" value="RMD1-3_a_helical_rpt"/>
</dbReference>
<keyword evidence="4" id="KW-0677">Repeat</keyword>
<protein>
    <recommendedName>
        <fullName evidence="7">Regulator of microtubule dynamics protein 1</fullName>
    </recommendedName>
    <alternativeName>
        <fullName evidence="8">Protein FAM82B</fullName>
    </alternativeName>
</protein>
<dbReference type="PANTHER" id="PTHR16056">
    <property type="entry name" value="REGULATOR OF MICROTUBULE DYNAMICS PROTEIN"/>
    <property type="match status" value="1"/>
</dbReference>
<sequence length="306" mass="33509">MLRRVHTRFPRHALHRGAAASTTQQRCMTTIVPANVHGSTPHPLLCLVGAATALAVAAFVPADAKNASTATPRDSARAVNAEELYNSAAYDRRKLLTFLERASADAPQDVGLLWRLARAYYDVASLPSTPADEKKSLTYRARDTIETALALDETHFAVHKAGIILSSVGEFEGSKATIANSYAVRDHWLRAIELNPADATSHHLLGRWSLTIADISWIERQLAAAIFGTPPKATYNDALAYFLAADEISPGFWKKNTFMIAQTYSKLHDVPQAQTWVLKALAIPSVTDEDNQVHQEADALRAKLKC</sequence>
<organism evidence="10 11">
    <name type="scientific">Aphanomyces stellatus</name>
    <dbReference type="NCBI Taxonomy" id="120398"/>
    <lineage>
        <taxon>Eukaryota</taxon>
        <taxon>Sar</taxon>
        <taxon>Stramenopiles</taxon>
        <taxon>Oomycota</taxon>
        <taxon>Saprolegniomycetes</taxon>
        <taxon>Saprolegniales</taxon>
        <taxon>Verrucalvaceae</taxon>
        <taxon>Aphanomyces</taxon>
    </lineage>
</organism>
<accession>A0A485LEK1</accession>
<evidence type="ECO:0000313" key="9">
    <source>
        <dbReference type="EMBL" id="KAF0688607.1"/>
    </source>
</evidence>
<evidence type="ECO:0000256" key="2">
    <source>
        <dbReference type="ARBA" id="ARBA00011375"/>
    </source>
</evidence>
<keyword evidence="6" id="KW-0206">Cytoskeleton</keyword>
<evidence type="ECO:0000313" key="11">
    <source>
        <dbReference type="Proteomes" id="UP000332933"/>
    </source>
</evidence>
<dbReference type="EMBL" id="CAADRA010006737">
    <property type="protein sequence ID" value="VFT96478.1"/>
    <property type="molecule type" value="Genomic_DNA"/>
</dbReference>
<keyword evidence="5" id="KW-0802">TPR repeat</keyword>
<evidence type="ECO:0000256" key="1">
    <source>
        <dbReference type="ARBA" id="ARBA00004245"/>
    </source>
</evidence>
<evidence type="ECO:0000256" key="5">
    <source>
        <dbReference type="ARBA" id="ARBA00022803"/>
    </source>
</evidence>
<name>A0A485LEK1_9STRA</name>
<proteinExistence type="predicted"/>
<comment type="subunit">
    <text evidence="2">Interacts with microtubules.</text>
</comment>
<evidence type="ECO:0000256" key="7">
    <source>
        <dbReference type="ARBA" id="ARBA00039966"/>
    </source>
</evidence>
<dbReference type="GO" id="GO:0005737">
    <property type="term" value="C:cytoplasm"/>
    <property type="evidence" value="ECO:0007669"/>
    <property type="project" value="TreeGrafter"/>
</dbReference>
<evidence type="ECO:0000256" key="3">
    <source>
        <dbReference type="ARBA" id="ARBA00022490"/>
    </source>
</evidence>
<dbReference type="Pfam" id="PF21033">
    <property type="entry name" value="RMD1-3"/>
    <property type="match status" value="1"/>
</dbReference>
<dbReference type="GO" id="GO:0005876">
    <property type="term" value="C:spindle microtubule"/>
    <property type="evidence" value="ECO:0007669"/>
    <property type="project" value="TreeGrafter"/>
</dbReference>
<dbReference type="OrthoDB" id="69711at2759"/>
<evidence type="ECO:0000256" key="4">
    <source>
        <dbReference type="ARBA" id="ARBA00022737"/>
    </source>
</evidence>
<dbReference type="AlphaFoldDB" id="A0A485LEK1"/>
<comment type="subcellular location">
    <subcellularLocation>
        <location evidence="1">Cytoplasm</location>
        <location evidence="1">Cytoskeleton</location>
    </subcellularLocation>
</comment>
<dbReference type="EMBL" id="VJMH01006714">
    <property type="protein sequence ID" value="KAF0688607.1"/>
    <property type="molecule type" value="Genomic_DNA"/>
</dbReference>
<keyword evidence="11" id="KW-1185">Reference proteome</keyword>
<reference evidence="9" key="2">
    <citation type="submission" date="2019-06" db="EMBL/GenBank/DDBJ databases">
        <title>Genomics analysis of Aphanomyces spp. identifies a new class of oomycete effector associated with host adaptation.</title>
        <authorList>
            <person name="Gaulin E."/>
        </authorList>
    </citation>
    <scope>NUCLEOTIDE SEQUENCE</scope>
    <source>
        <strain evidence="9">CBS 578.67</strain>
    </source>
</reference>